<evidence type="ECO:0000313" key="3">
    <source>
        <dbReference type="Proteomes" id="UP001165089"/>
    </source>
</evidence>
<organism evidence="2 3">
    <name type="scientific">Geothrix rubra</name>
    <dbReference type="NCBI Taxonomy" id="2927977"/>
    <lineage>
        <taxon>Bacteria</taxon>
        <taxon>Pseudomonadati</taxon>
        <taxon>Acidobacteriota</taxon>
        <taxon>Holophagae</taxon>
        <taxon>Holophagales</taxon>
        <taxon>Holophagaceae</taxon>
        <taxon>Geothrix</taxon>
    </lineage>
</organism>
<dbReference type="Gene3D" id="1.10.390.10">
    <property type="entry name" value="Neutral Protease Domain 2"/>
    <property type="match status" value="1"/>
</dbReference>
<sequence length="677" mass="75826">MFRLGYFLLAAVLALQATGPVEGTFPLIQHADLYSRQPQFGSATEVRNWQFKVGNLVLVAATGTVTPLMSQNRLVGYYFHGGGSLLYTATSPKEWAVLRSNHGHNLTKTNSKAILAESDGGLILTEALTGFTVWFAGTEPVPPQGPLGAVPVKDFEREWAFFNRDGLGDRGQDFAVALADAPQQPTVRVEASGVDAPFVYSYDPGYSMLEQLVMVGDPYQPTFYNGLRRVVISEQPIGWSWEAPMTAAVNLTHVDIDLHAGKSQADLWVKETLVASVDNLRVVPLNLYSTLDPAFKRGVYQVRRVLDGQGRELPFVHRHDRILVALAQPQPAGHPFDLTFEYGGQILLHPNGDNYWELGVAPWFPQPDLSGQSYTVHATFRTPKDDVPIACGTTVRREVKGGENLLEVRIDKPVQFFSAFAGAYTLKEETKDGLTVRIATYADLGGRQEQLLNLARQTIRYYESILETFPFPEFNIIQVNSWGFGQAPPGMMIITNEAFNSHTDFISQFFIKGINQRFAHEIAHQYFGHLVKMPSYEEQWITESFANYASLLAIRSMKNQGNSAYEGLLSRWRNDSAPYAGESPIPFANRLRWLNDPRGSYLARTFLLYEKGGLLLATLHKEMGDKTFAVFMKSLLANFRWKFLTTQSVEQMASMAAHKDLHPLFRDCYWGTAMPPK</sequence>
<dbReference type="SUPFAM" id="SSF55486">
    <property type="entry name" value="Metalloproteases ('zincins'), catalytic domain"/>
    <property type="match status" value="1"/>
</dbReference>
<dbReference type="Pfam" id="PF01433">
    <property type="entry name" value="Peptidase_M1"/>
    <property type="match status" value="1"/>
</dbReference>
<reference evidence="2 3" key="1">
    <citation type="journal article" date="2023" name="Antonie Van Leeuwenhoek">
        <title>Mesoterricola silvestris gen. nov., sp. nov., Mesoterricola sediminis sp. nov., Geothrix oryzae sp. nov., Geothrix edaphica sp. nov., Geothrix rubra sp. nov., and Geothrix limicola sp. nov., six novel members of Acidobacteriota isolated from soils.</title>
        <authorList>
            <person name="Itoh H."/>
            <person name="Sugisawa Y."/>
            <person name="Mise K."/>
            <person name="Xu Z."/>
            <person name="Kuniyasu M."/>
            <person name="Ushijima N."/>
            <person name="Kawano K."/>
            <person name="Kobayashi E."/>
            <person name="Shiratori Y."/>
            <person name="Masuda Y."/>
            <person name="Senoo K."/>
        </authorList>
    </citation>
    <scope>NUCLEOTIDE SEQUENCE [LARGE SCALE GENOMIC DNA]</scope>
    <source>
        <strain evidence="2 3">Red803</strain>
    </source>
</reference>
<dbReference type="PANTHER" id="PTHR11533:SF174">
    <property type="entry name" value="PUROMYCIN-SENSITIVE AMINOPEPTIDASE-RELATED"/>
    <property type="match status" value="1"/>
</dbReference>
<keyword evidence="3" id="KW-1185">Reference proteome</keyword>
<dbReference type="InterPro" id="IPR027268">
    <property type="entry name" value="Peptidase_M4/M1_CTD_sf"/>
</dbReference>
<gene>
    <name evidence="2" type="ORF">GETHPA_28180</name>
</gene>
<dbReference type="Proteomes" id="UP001165089">
    <property type="component" value="Unassembled WGS sequence"/>
</dbReference>
<dbReference type="InterPro" id="IPR014782">
    <property type="entry name" value="Peptidase_M1_dom"/>
</dbReference>
<dbReference type="InterPro" id="IPR050344">
    <property type="entry name" value="Peptidase_M1_aminopeptidases"/>
</dbReference>
<protein>
    <recommendedName>
        <fullName evidence="1">Peptidase M1 membrane alanine aminopeptidase domain-containing protein</fullName>
    </recommendedName>
</protein>
<comment type="caution">
    <text evidence="2">The sequence shown here is derived from an EMBL/GenBank/DDBJ whole genome shotgun (WGS) entry which is preliminary data.</text>
</comment>
<dbReference type="PANTHER" id="PTHR11533">
    <property type="entry name" value="PROTEASE M1 ZINC METALLOPROTEASE"/>
    <property type="match status" value="1"/>
</dbReference>
<feature type="domain" description="Peptidase M1 membrane alanine aminopeptidase" evidence="1">
    <location>
        <begin position="452"/>
        <end position="664"/>
    </location>
</feature>
<evidence type="ECO:0000259" key="1">
    <source>
        <dbReference type="Pfam" id="PF01433"/>
    </source>
</evidence>
<name>A0ABQ5QAY4_9BACT</name>
<proteinExistence type="predicted"/>
<dbReference type="EMBL" id="BSDD01000006">
    <property type="protein sequence ID" value="GLH71285.1"/>
    <property type="molecule type" value="Genomic_DNA"/>
</dbReference>
<evidence type="ECO:0000313" key="2">
    <source>
        <dbReference type="EMBL" id="GLH71285.1"/>
    </source>
</evidence>
<accession>A0ABQ5QAY4</accession>
<dbReference type="RefSeq" id="WP_285727425.1">
    <property type="nucleotide sequence ID" value="NZ_BSDD01000006.1"/>
</dbReference>